<keyword evidence="2" id="KW-1185">Reference proteome</keyword>
<dbReference type="KEGG" id="csyr:103249451"/>
<dbReference type="OrthoDB" id="545169at2759"/>
<dbReference type="AlphaFoldDB" id="A0A3Q0DN88"/>
<feature type="region of interest" description="Disordered" evidence="1">
    <location>
        <begin position="1"/>
        <end position="42"/>
    </location>
</feature>
<dbReference type="RefSeq" id="XP_021563243.1">
    <property type="nucleotide sequence ID" value="XM_021707568.1"/>
</dbReference>
<name>A0A3Q0DN88_CARSF</name>
<proteinExistence type="predicted"/>
<sequence>MTVDLFFRKPRTAPTQEAAGIPSGPAKTRDTEASKTEGKAAGDRTRAFHLRQSLSHLDRIHEEEDLLTQKTREELRACRQRMDLIRRHEEAVTAEIATERAANNMAAVGRLQAASRRLCMELENEQELQQTIRATLKGSEVL</sequence>
<dbReference type="PANTHER" id="PTHR22538">
    <property type="entry name" value="CILIA- AND FLAGELLA-ASSOCIATED PROTEIN 74"/>
    <property type="match status" value="1"/>
</dbReference>
<dbReference type="PANTHER" id="PTHR22538:SF0">
    <property type="entry name" value="CILIA- AND FLAGELLA-ASSOCIATED PROTEIN 74"/>
    <property type="match status" value="1"/>
</dbReference>
<feature type="compositionally biased region" description="Basic and acidic residues" evidence="1">
    <location>
        <begin position="27"/>
        <end position="42"/>
    </location>
</feature>
<dbReference type="GeneID" id="103249451"/>
<accession>A0A3Q0DN88</accession>
<protein>
    <submittedName>
        <fullName evidence="3">Cilia- and flagella-associated protein 74-like</fullName>
    </submittedName>
</protein>
<reference evidence="3" key="1">
    <citation type="submission" date="2025-08" db="UniProtKB">
        <authorList>
            <consortium name="RefSeq"/>
        </authorList>
    </citation>
    <scope>IDENTIFICATION</scope>
</reference>
<evidence type="ECO:0000313" key="3">
    <source>
        <dbReference type="RefSeq" id="XP_021563243.1"/>
    </source>
</evidence>
<organism evidence="2 3">
    <name type="scientific">Carlito syrichta</name>
    <name type="common">Philippine tarsier</name>
    <name type="synonym">Tarsius syrichta</name>
    <dbReference type="NCBI Taxonomy" id="1868482"/>
    <lineage>
        <taxon>Eukaryota</taxon>
        <taxon>Metazoa</taxon>
        <taxon>Chordata</taxon>
        <taxon>Craniata</taxon>
        <taxon>Vertebrata</taxon>
        <taxon>Euteleostomi</taxon>
        <taxon>Mammalia</taxon>
        <taxon>Eutheria</taxon>
        <taxon>Euarchontoglires</taxon>
        <taxon>Primates</taxon>
        <taxon>Haplorrhini</taxon>
        <taxon>Tarsiiformes</taxon>
        <taxon>Tarsiidae</taxon>
        <taxon>Carlito</taxon>
    </lineage>
</organism>
<evidence type="ECO:0000313" key="2">
    <source>
        <dbReference type="Proteomes" id="UP000189704"/>
    </source>
</evidence>
<dbReference type="Proteomes" id="UP000189704">
    <property type="component" value="Unplaced"/>
</dbReference>
<evidence type="ECO:0000256" key="1">
    <source>
        <dbReference type="SAM" id="MobiDB-lite"/>
    </source>
</evidence>
<gene>
    <name evidence="3" type="primary">LOC103249451</name>
</gene>